<proteinExistence type="predicted"/>
<organism evidence="1">
    <name type="scientific">hydrothermal vent metagenome</name>
    <dbReference type="NCBI Taxonomy" id="652676"/>
    <lineage>
        <taxon>unclassified sequences</taxon>
        <taxon>metagenomes</taxon>
        <taxon>ecological metagenomes</taxon>
    </lineage>
</organism>
<dbReference type="Gene3D" id="3.40.190.10">
    <property type="entry name" value="Periplasmic binding protein-like II"/>
    <property type="match status" value="1"/>
</dbReference>
<sequence length="236" mass="26153">MYDWPELTQAHDAMWQELGDRLRTTGIDAPDCLSRDSGDERFWLDPDLLLGQTCGYPLATKLRGKVQYVATPVYEVKGCSGPLYSSAIVTRKDADLTMDNWQQGRFVFNSQMSLSGYRAVRAMIGKPESFFTSVAESGGHRLSARMVAKGDADVAALDAVCWHLLQEHEPATASQLKVICWTQKRPALPLITSLATSRNINASLREVLRSISPPDKLAISGFEVLKKAEYEQLSAL</sequence>
<accession>A0A3B0QZH7</accession>
<dbReference type="Pfam" id="PF12974">
    <property type="entry name" value="Phosphonate-bd"/>
    <property type="match status" value="1"/>
</dbReference>
<dbReference type="SUPFAM" id="SSF53850">
    <property type="entry name" value="Periplasmic binding protein-like II"/>
    <property type="match status" value="1"/>
</dbReference>
<reference evidence="1" key="1">
    <citation type="submission" date="2018-06" db="EMBL/GenBank/DDBJ databases">
        <authorList>
            <person name="Zhirakovskaya E."/>
        </authorList>
    </citation>
    <scope>NUCLEOTIDE SEQUENCE</scope>
</reference>
<dbReference type="AlphaFoldDB" id="A0A3B0QZH7"/>
<dbReference type="EMBL" id="UOEC01000014">
    <property type="protein sequence ID" value="VAV86744.1"/>
    <property type="molecule type" value="Genomic_DNA"/>
</dbReference>
<evidence type="ECO:0000313" key="1">
    <source>
        <dbReference type="EMBL" id="VAV86744.1"/>
    </source>
</evidence>
<dbReference type="PANTHER" id="PTHR35841:SF1">
    <property type="entry name" value="PHOSPHONATES-BINDING PERIPLASMIC PROTEIN"/>
    <property type="match status" value="1"/>
</dbReference>
<gene>
    <name evidence="1" type="ORF">MNBD_ALPHA08-422</name>
</gene>
<protein>
    <submittedName>
        <fullName evidence="1">ABC-type phosphate/phosphonate transport system, periplasmic component</fullName>
    </submittedName>
</protein>
<dbReference type="PANTHER" id="PTHR35841">
    <property type="entry name" value="PHOSPHONATES-BINDING PERIPLASMIC PROTEIN"/>
    <property type="match status" value="1"/>
</dbReference>
<name>A0A3B0QZH7_9ZZZZ</name>